<protein>
    <recommendedName>
        <fullName evidence="4">Outer membrane protein beta-barrel domain-containing protein</fullName>
    </recommendedName>
</protein>
<name>A0A239CZX8_9BACT</name>
<keyword evidence="3" id="KW-1185">Reference proteome</keyword>
<reference evidence="2 3" key="1">
    <citation type="submission" date="2017-06" db="EMBL/GenBank/DDBJ databases">
        <authorList>
            <person name="Kim H.J."/>
            <person name="Triplett B.A."/>
        </authorList>
    </citation>
    <scope>NUCLEOTIDE SEQUENCE [LARGE SCALE GENOMIC DNA]</scope>
    <source>
        <strain evidence="2 3">DSM 18704</strain>
    </source>
</reference>
<evidence type="ECO:0000256" key="1">
    <source>
        <dbReference type="SAM" id="SignalP"/>
    </source>
</evidence>
<accession>A0A239CZX8</accession>
<sequence length="329" mass="35194">MLPDVTFRPSFLLLATFLYPAIAFAQTTPALRYGPPTPSPVEACYSSSLTAFNTLPALGASDTFPAGEAFSRPAASLNTSSKAAAYFGGGFQAEGGTQTRTIRPFSDLAAEIKFGSGGVGFDLATPLSQHLNLRGGASFFSYNANLVEDGLHIDGNLNFTNAALSLDYYPFHNGFRISPGITLYNDTSLNANLTVPGNQNYSLGNEDAISDPLDPIRGTATFHFGHKVSPRLTAGWGNMIPRKGDQRWSVPFEVGVQFASTPKVRLNITGSGCQYDTDPTDGSVSFDCGPVDQSDVQQEQQELQSDINGLRFFPVISIGLSYRFGLGGR</sequence>
<evidence type="ECO:0008006" key="4">
    <source>
        <dbReference type="Google" id="ProtNLM"/>
    </source>
</evidence>
<dbReference type="Gene3D" id="2.40.160.170">
    <property type="match status" value="1"/>
</dbReference>
<evidence type="ECO:0000313" key="2">
    <source>
        <dbReference type="EMBL" id="SNS25509.1"/>
    </source>
</evidence>
<evidence type="ECO:0000313" key="3">
    <source>
        <dbReference type="Proteomes" id="UP000198356"/>
    </source>
</evidence>
<dbReference type="AlphaFoldDB" id="A0A239CZX8"/>
<feature type="chain" id="PRO_5012602161" description="Outer membrane protein beta-barrel domain-containing protein" evidence="1">
    <location>
        <begin position="26"/>
        <end position="329"/>
    </location>
</feature>
<dbReference type="Proteomes" id="UP000198356">
    <property type="component" value="Unassembled WGS sequence"/>
</dbReference>
<keyword evidence="1" id="KW-0732">Signal</keyword>
<gene>
    <name evidence="2" type="ORF">SAMN05421770_101207</name>
</gene>
<feature type="signal peptide" evidence="1">
    <location>
        <begin position="1"/>
        <end position="25"/>
    </location>
</feature>
<proteinExistence type="predicted"/>
<organism evidence="2 3">
    <name type="scientific">Granulicella rosea</name>
    <dbReference type="NCBI Taxonomy" id="474952"/>
    <lineage>
        <taxon>Bacteria</taxon>
        <taxon>Pseudomonadati</taxon>
        <taxon>Acidobacteriota</taxon>
        <taxon>Terriglobia</taxon>
        <taxon>Terriglobales</taxon>
        <taxon>Acidobacteriaceae</taxon>
        <taxon>Granulicella</taxon>
    </lineage>
</organism>
<dbReference type="EMBL" id="FZOU01000001">
    <property type="protein sequence ID" value="SNS25509.1"/>
    <property type="molecule type" value="Genomic_DNA"/>
</dbReference>